<dbReference type="InterPro" id="IPR008909">
    <property type="entry name" value="DALR_anticod-bd"/>
</dbReference>
<comment type="subcellular location">
    <subcellularLocation>
        <location evidence="6">Cytoplasm</location>
    </subcellularLocation>
</comment>
<keyword evidence="6" id="KW-0963">Cytoplasm</keyword>
<feature type="domain" description="Arginyl tRNA synthetase N-terminal" evidence="9">
    <location>
        <begin position="9"/>
        <end position="96"/>
    </location>
</feature>
<dbReference type="InterPro" id="IPR001278">
    <property type="entry name" value="Arg-tRNA-ligase"/>
</dbReference>
<dbReference type="InterPro" id="IPR005148">
    <property type="entry name" value="Arg-tRNA-synth_N"/>
</dbReference>
<dbReference type="InterPro" id="IPR035684">
    <property type="entry name" value="ArgRS_core"/>
</dbReference>
<keyword evidence="3 6" id="KW-0067">ATP-binding</keyword>
<proteinExistence type="inferred from homology"/>
<evidence type="ECO:0000256" key="5">
    <source>
        <dbReference type="ARBA" id="ARBA00023146"/>
    </source>
</evidence>
<evidence type="ECO:0000256" key="3">
    <source>
        <dbReference type="ARBA" id="ARBA00022840"/>
    </source>
</evidence>
<comment type="subunit">
    <text evidence="6">Monomer.</text>
</comment>
<evidence type="ECO:0000256" key="7">
    <source>
        <dbReference type="RuleBase" id="RU363038"/>
    </source>
</evidence>
<dbReference type="CDD" id="cd07956">
    <property type="entry name" value="Anticodon_Ia_Arg"/>
    <property type="match status" value="1"/>
</dbReference>
<keyword evidence="11" id="KW-1185">Reference proteome</keyword>
<evidence type="ECO:0000313" key="10">
    <source>
        <dbReference type="EMBL" id="MBU9714892.1"/>
    </source>
</evidence>
<dbReference type="Pfam" id="PF05746">
    <property type="entry name" value="DALR_1"/>
    <property type="match status" value="1"/>
</dbReference>
<keyword evidence="4 6" id="KW-0648">Protein biosynthesis</keyword>
<keyword evidence="2 6" id="KW-0547">Nucleotide-binding</keyword>
<evidence type="ECO:0000259" key="8">
    <source>
        <dbReference type="SMART" id="SM00836"/>
    </source>
</evidence>
<organism evidence="10 11">
    <name type="scientific">Evansella tamaricis</name>
    <dbReference type="NCBI Taxonomy" id="2069301"/>
    <lineage>
        <taxon>Bacteria</taxon>
        <taxon>Bacillati</taxon>
        <taxon>Bacillota</taxon>
        <taxon>Bacilli</taxon>
        <taxon>Bacillales</taxon>
        <taxon>Bacillaceae</taxon>
        <taxon>Evansella</taxon>
    </lineage>
</organism>
<protein>
    <recommendedName>
        <fullName evidence="6">Arginine--tRNA ligase</fullName>
        <ecNumber evidence="6">6.1.1.19</ecNumber>
    </recommendedName>
    <alternativeName>
        <fullName evidence="6">Arginyl-tRNA synthetase</fullName>
        <shortName evidence="6">ArgRS</shortName>
    </alternativeName>
</protein>
<accession>A0ABS6JPZ4</accession>
<dbReference type="Pfam" id="PF03485">
    <property type="entry name" value="Arg_tRNA_synt_N"/>
    <property type="match status" value="1"/>
</dbReference>
<dbReference type="SMART" id="SM01016">
    <property type="entry name" value="Arg_tRNA_synt_N"/>
    <property type="match status" value="1"/>
</dbReference>
<sequence>MSQVEQVKEQLKQEIVEAIKKAGLVTSEQEIPAVVIESPKEKEHGDYATNMAMQLARIARKAPRAIADDIVNNLNKEKASVTKVEIAGPGFINFFMKKDYLSEVVATVLQQGANYGSTNYGQGKRIQVEFVSANPTGTLHLGHARGAAVGDSLCNILEKAGFEVAREYYINDAGNQIDNLSKSIESRYFQALGEDKPMPEDGYHGKDIIGFAKEIVDTYGDRFKNQTEEERLAFFREYGLKRELDKLQGDLGDFRVRFDNWYSETSLYTTGKVKEVLAELAERGETYEQDGALWFRSTTYGDDKDRVLVKSDGSYTYLTPDISYHKDKFARGFEELINIWGADHHGYIPRMKAAIQALGYGADQMNVQIIQMVNLFENGEKVKMSKRTGKAVTMRELMEEVGIDATRYFFAMRAADTHLDFDLDLAKSQSTENPVYYVQYAHARICSMLRQASDNGYTIDKASLDGLNLDRLNSEKELDLMKKLGEYPEAVTDAAKKRAPHRMANYVYDLAQTLHSFYNAEKVINVDDVELTIARLALMESVRTTIADALSLVGVHAPEKM</sequence>
<evidence type="ECO:0000256" key="2">
    <source>
        <dbReference type="ARBA" id="ARBA00022741"/>
    </source>
</evidence>
<dbReference type="EMBL" id="JAHQCS010000187">
    <property type="protein sequence ID" value="MBU9714892.1"/>
    <property type="molecule type" value="Genomic_DNA"/>
</dbReference>
<feature type="short sequence motif" description="'HIGH' region" evidence="6">
    <location>
        <begin position="133"/>
        <end position="143"/>
    </location>
</feature>
<evidence type="ECO:0000313" key="11">
    <source>
        <dbReference type="Proteomes" id="UP000784880"/>
    </source>
</evidence>
<dbReference type="SMART" id="SM00836">
    <property type="entry name" value="DALR_1"/>
    <property type="match status" value="1"/>
</dbReference>
<dbReference type="CDD" id="cd00671">
    <property type="entry name" value="ArgRS_core"/>
    <property type="match status" value="1"/>
</dbReference>
<dbReference type="HAMAP" id="MF_00123">
    <property type="entry name" value="Arg_tRNA_synth"/>
    <property type="match status" value="1"/>
</dbReference>
<name>A0ABS6JPZ4_9BACI</name>
<dbReference type="InterPro" id="IPR001412">
    <property type="entry name" value="aa-tRNA-synth_I_CS"/>
</dbReference>
<comment type="catalytic activity">
    <reaction evidence="6">
        <text>tRNA(Arg) + L-arginine + ATP = L-arginyl-tRNA(Arg) + AMP + diphosphate</text>
        <dbReference type="Rhea" id="RHEA:20301"/>
        <dbReference type="Rhea" id="RHEA-COMP:9658"/>
        <dbReference type="Rhea" id="RHEA-COMP:9673"/>
        <dbReference type="ChEBI" id="CHEBI:30616"/>
        <dbReference type="ChEBI" id="CHEBI:32682"/>
        <dbReference type="ChEBI" id="CHEBI:33019"/>
        <dbReference type="ChEBI" id="CHEBI:78442"/>
        <dbReference type="ChEBI" id="CHEBI:78513"/>
        <dbReference type="ChEBI" id="CHEBI:456215"/>
        <dbReference type="EC" id="6.1.1.19"/>
    </reaction>
</comment>
<gene>
    <name evidence="6 10" type="primary">argS</name>
    <name evidence="10" type="ORF">KS419_24410</name>
</gene>
<feature type="domain" description="DALR anticodon binding" evidence="8">
    <location>
        <begin position="438"/>
        <end position="561"/>
    </location>
</feature>
<dbReference type="PANTHER" id="PTHR11956">
    <property type="entry name" value="ARGINYL-TRNA SYNTHETASE"/>
    <property type="match status" value="1"/>
</dbReference>
<keyword evidence="5 6" id="KW-0030">Aminoacyl-tRNA synthetase</keyword>
<comment type="similarity">
    <text evidence="6 7">Belongs to the class-I aminoacyl-tRNA synthetase family.</text>
</comment>
<comment type="caution">
    <text evidence="10">The sequence shown here is derived from an EMBL/GenBank/DDBJ whole genome shotgun (WGS) entry which is preliminary data.</text>
</comment>
<dbReference type="PROSITE" id="PS00178">
    <property type="entry name" value="AA_TRNA_LIGASE_I"/>
    <property type="match status" value="1"/>
</dbReference>
<evidence type="ECO:0000256" key="1">
    <source>
        <dbReference type="ARBA" id="ARBA00022598"/>
    </source>
</evidence>
<evidence type="ECO:0000256" key="6">
    <source>
        <dbReference type="HAMAP-Rule" id="MF_00123"/>
    </source>
</evidence>
<dbReference type="RefSeq" id="WP_217069717.1">
    <property type="nucleotide sequence ID" value="NZ_JAHQCS010000187.1"/>
</dbReference>
<evidence type="ECO:0000256" key="4">
    <source>
        <dbReference type="ARBA" id="ARBA00022917"/>
    </source>
</evidence>
<dbReference type="NCBIfam" id="TIGR00456">
    <property type="entry name" value="argS"/>
    <property type="match status" value="1"/>
</dbReference>
<dbReference type="Pfam" id="PF00750">
    <property type="entry name" value="tRNA-synt_1d"/>
    <property type="match status" value="1"/>
</dbReference>
<dbReference type="EC" id="6.1.1.19" evidence="6"/>
<dbReference type="PANTHER" id="PTHR11956:SF5">
    <property type="entry name" value="ARGININE--TRNA LIGASE, CYTOPLASMIC"/>
    <property type="match status" value="1"/>
</dbReference>
<dbReference type="GO" id="GO:0004814">
    <property type="term" value="F:arginine-tRNA ligase activity"/>
    <property type="evidence" value="ECO:0007669"/>
    <property type="project" value="UniProtKB-EC"/>
</dbReference>
<dbReference type="Proteomes" id="UP000784880">
    <property type="component" value="Unassembled WGS sequence"/>
</dbReference>
<evidence type="ECO:0000259" key="9">
    <source>
        <dbReference type="SMART" id="SM01016"/>
    </source>
</evidence>
<reference evidence="10 11" key="1">
    <citation type="submission" date="2021-06" db="EMBL/GenBank/DDBJ databases">
        <title>Bacillus sp. RD4P76, an endophyte from a halophyte.</title>
        <authorList>
            <person name="Sun J.-Q."/>
        </authorList>
    </citation>
    <scope>NUCLEOTIDE SEQUENCE [LARGE SCALE GENOMIC DNA]</scope>
    <source>
        <strain evidence="10 11">CGMCC 1.15917</strain>
    </source>
</reference>
<keyword evidence="1 6" id="KW-0436">Ligase</keyword>